<accession>A0A7S4VDH5</accession>
<feature type="transmembrane region" description="Helical" evidence="5">
    <location>
        <begin position="225"/>
        <end position="247"/>
    </location>
</feature>
<dbReference type="Gene3D" id="3.20.20.80">
    <property type="entry name" value="Glycosidases"/>
    <property type="match status" value="2"/>
</dbReference>
<dbReference type="GO" id="GO:0004553">
    <property type="term" value="F:hydrolase activity, hydrolyzing O-glycosyl compounds"/>
    <property type="evidence" value="ECO:0007669"/>
    <property type="project" value="InterPro"/>
</dbReference>
<reference evidence="7" key="1">
    <citation type="submission" date="2021-01" db="EMBL/GenBank/DDBJ databases">
        <authorList>
            <person name="Corre E."/>
            <person name="Pelletier E."/>
            <person name="Niang G."/>
            <person name="Scheremetjew M."/>
            <person name="Finn R."/>
            <person name="Kale V."/>
            <person name="Holt S."/>
            <person name="Cochrane G."/>
            <person name="Meng A."/>
            <person name="Brown T."/>
            <person name="Cohen L."/>
        </authorList>
    </citation>
    <scope>NUCLEOTIDE SEQUENCE</scope>
    <source>
        <strain evidence="7">CCMP3105</strain>
    </source>
</reference>
<sequence length="560" mass="62308">MAANGLNRQPLARIAATVVDFGFNCVRLPFSLDMVFGNYTQVPHPNVSLAANPDLYGLTPLQVFDATVYALTAAGVMVILNNHVSSTGWCCTLTDGEGLWYTSVYSQDAWLRGVRVMAARYSHDPLVVGFDLRNEIRPSVLGNPVWGSGENTTDWSMAAVKAAQEVLQVNHNMLIIISGLYFSIFLCDVPRRPVHELVPSMRGRTIYTSHEYKWVNFHLVGRAALGGYMLTLAVWWIGIWVLAALGWRLGNSRCLAGDHSCCERCTDRAVCCCRTCLAPCGCRPGRVQRSCELLVAAVTTAASIAVMCVTELFMDKCGLWHIVLSMLFPFVAFVFSLVSLVLWMRLAVACVQQSQEQLGWPAPDVPTVQELALRMQSGRHRDLSFVGAGSRGQSEDSPPRRQTFGPLRVLARSKRCLAFTVSLLLLCALGVVRMLYGRYEFFASELDSRWGFLVQGKPLDDSESAVEAPVWIGEFGSNTEDLWWGHILRYVTEREIVGWAYWSLNGEKTNGHSESFGLLMEDSATVRHPWKLQALQRLIRTAEPLRALPGRPPRSQELLA</sequence>
<dbReference type="InterPro" id="IPR001547">
    <property type="entry name" value="Glyco_hydro_5"/>
</dbReference>
<feature type="transmembrane region" description="Helical" evidence="5">
    <location>
        <begin position="416"/>
        <end position="436"/>
    </location>
</feature>
<keyword evidence="2 4" id="KW-0378">Hydrolase</keyword>
<dbReference type="PANTHER" id="PTHR31263">
    <property type="entry name" value="CELLULASE FAMILY PROTEIN (AFU_ORTHOLOGUE AFUA_5G14560)"/>
    <property type="match status" value="1"/>
</dbReference>
<dbReference type="SUPFAM" id="SSF51445">
    <property type="entry name" value="(Trans)glycosidases"/>
    <property type="match status" value="2"/>
</dbReference>
<dbReference type="AlphaFoldDB" id="A0A7S4VDH5"/>
<dbReference type="PANTHER" id="PTHR31263:SF0">
    <property type="entry name" value="CELLULASE FAMILY PROTEIN (AFU_ORTHOLOGUE AFUA_5G14560)"/>
    <property type="match status" value="1"/>
</dbReference>
<evidence type="ECO:0000256" key="2">
    <source>
        <dbReference type="ARBA" id="ARBA00022801"/>
    </source>
</evidence>
<keyword evidence="5" id="KW-1133">Transmembrane helix</keyword>
<proteinExistence type="inferred from homology"/>
<evidence type="ECO:0000256" key="4">
    <source>
        <dbReference type="RuleBase" id="RU361153"/>
    </source>
</evidence>
<feature type="transmembrane region" description="Helical" evidence="5">
    <location>
        <begin position="319"/>
        <end position="343"/>
    </location>
</feature>
<dbReference type="InterPro" id="IPR017853">
    <property type="entry name" value="GH"/>
</dbReference>
<evidence type="ECO:0000313" key="7">
    <source>
        <dbReference type="EMBL" id="CAE4577790.1"/>
    </source>
</evidence>
<dbReference type="GO" id="GO:0000272">
    <property type="term" value="P:polysaccharide catabolic process"/>
    <property type="evidence" value="ECO:0007669"/>
    <property type="project" value="InterPro"/>
</dbReference>
<protein>
    <recommendedName>
        <fullName evidence="6">Glycoside hydrolase family 5 domain-containing protein</fullName>
    </recommendedName>
</protein>
<name>A0A7S4VDH5_9DINO</name>
<keyword evidence="5" id="KW-0812">Transmembrane</keyword>
<dbReference type="Pfam" id="PF00150">
    <property type="entry name" value="Cellulase"/>
    <property type="match status" value="1"/>
</dbReference>
<feature type="domain" description="Glycoside hydrolase family 5" evidence="6">
    <location>
        <begin position="10"/>
        <end position="217"/>
    </location>
</feature>
<evidence type="ECO:0000256" key="5">
    <source>
        <dbReference type="SAM" id="Phobius"/>
    </source>
</evidence>
<evidence type="ECO:0000256" key="1">
    <source>
        <dbReference type="ARBA" id="ARBA00005641"/>
    </source>
</evidence>
<dbReference type="EMBL" id="HBNR01025723">
    <property type="protein sequence ID" value="CAE4577790.1"/>
    <property type="molecule type" value="Transcribed_RNA"/>
</dbReference>
<organism evidence="7">
    <name type="scientific">Alexandrium monilatum</name>
    <dbReference type="NCBI Taxonomy" id="311494"/>
    <lineage>
        <taxon>Eukaryota</taxon>
        <taxon>Sar</taxon>
        <taxon>Alveolata</taxon>
        <taxon>Dinophyceae</taxon>
        <taxon>Gonyaulacales</taxon>
        <taxon>Pyrocystaceae</taxon>
        <taxon>Alexandrium</taxon>
    </lineage>
</organism>
<evidence type="ECO:0000256" key="3">
    <source>
        <dbReference type="ARBA" id="ARBA00023295"/>
    </source>
</evidence>
<keyword evidence="5" id="KW-0472">Membrane</keyword>
<feature type="transmembrane region" description="Helical" evidence="5">
    <location>
        <begin position="293"/>
        <end position="313"/>
    </location>
</feature>
<evidence type="ECO:0000259" key="6">
    <source>
        <dbReference type="Pfam" id="PF00150"/>
    </source>
</evidence>
<keyword evidence="3 4" id="KW-0326">Glycosidase</keyword>
<gene>
    <name evidence="7" type="ORF">AMON00008_LOCUS17329</name>
</gene>
<comment type="similarity">
    <text evidence="1 4">Belongs to the glycosyl hydrolase 5 (cellulase A) family.</text>
</comment>